<keyword evidence="18" id="KW-1185">Reference proteome</keyword>
<keyword evidence="9" id="KW-0902">Two-component regulatory system</keyword>
<dbReference type="PROSITE" id="PS50112">
    <property type="entry name" value="PAS"/>
    <property type="match status" value="1"/>
</dbReference>
<dbReference type="RefSeq" id="WP_165391479.1">
    <property type="nucleotide sequence ID" value="NZ_SHKX01000013.1"/>
</dbReference>
<evidence type="ECO:0000256" key="1">
    <source>
        <dbReference type="ARBA" id="ARBA00000085"/>
    </source>
</evidence>
<dbReference type="FunFam" id="3.30.565.10:FF:000010">
    <property type="entry name" value="Sensor histidine kinase RcsC"/>
    <property type="match status" value="1"/>
</dbReference>
<evidence type="ECO:0000256" key="7">
    <source>
        <dbReference type="ARBA" id="ARBA00022777"/>
    </source>
</evidence>
<feature type="domain" description="PAC" evidence="15">
    <location>
        <begin position="375"/>
        <end position="427"/>
    </location>
</feature>
<dbReference type="SMART" id="SM00086">
    <property type="entry name" value="PAC"/>
    <property type="match status" value="2"/>
</dbReference>
<dbReference type="InterPro" id="IPR001610">
    <property type="entry name" value="PAC"/>
</dbReference>
<dbReference type="PROSITE" id="PS50113">
    <property type="entry name" value="PAC"/>
    <property type="match status" value="1"/>
</dbReference>
<dbReference type="EC" id="2.7.13.3" evidence="3"/>
<feature type="domain" description="Histidine kinase" evidence="13">
    <location>
        <begin position="583"/>
        <end position="807"/>
    </location>
</feature>
<keyword evidence="7" id="KW-0418">Kinase</keyword>
<dbReference type="CDD" id="cd16922">
    <property type="entry name" value="HATPase_EvgS-ArcB-TorS-like"/>
    <property type="match status" value="1"/>
</dbReference>
<evidence type="ECO:0000256" key="2">
    <source>
        <dbReference type="ARBA" id="ARBA00004370"/>
    </source>
</evidence>
<feature type="domain" description="PAS" evidence="14">
    <location>
        <begin position="298"/>
        <end position="371"/>
    </location>
</feature>
<evidence type="ECO:0000256" key="9">
    <source>
        <dbReference type="ARBA" id="ARBA00023012"/>
    </source>
</evidence>
<dbReference type="InterPro" id="IPR035965">
    <property type="entry name" value="PAS-like_dom_sf"/>
</dbReference>
<gene>
    <name evidence="17" type="ORF">EV700_2664</name>
</gene>
<dbReference type="InterPro" id="IPR042240">
    <property type="entry name" value="CHASE_sf"/>
</dbReference>
<dbReference type="SUPFAM" id="SSF47384">
    <property type="entry name" value="Homodimeric domain of signal transducing histidine kinase"/>
    <property type="match status" value="1"/>
</dbReference>
<feature type="domain" description="CHASE" evidence="16">
    <location>
        <begin position="109"/>
        <end position="183"/>
    </location>
</feature>
<dbReference type="InterPro" id="IPR004358">
    <property type="entry name" value="Sig_transdc_His_kin-like_C"/>
</dbReference>
<comment type="catalytic activity">
    <reaction evidence="1">
        <text>ATP + protein L-histidine = ADP + protein N-phospho-L-histidine.</text>
        <dbReference type="EC" id="2.7.13.3"/>
    </reaction>
</comment>
<dbReference type="Gene3D" id="3.30.450.20">
    <property type="entry name" value="PAS domain"/>
    <property type="match status" value="2"/>
</dbReference>
<dbReference type="InterPro" id="IPR000700">
    <property type="entry name" value="PAS-assoc_C"/>
</dbReference>
<dbReference type="InterPro" id="IPR000014">
    <property type="entry name" value="PAS"/>
</dbReference>
<dbReference type="EMBL" id="SHKX01000013">
    <property type="protein sequence ID" value="RZU38729.1"/>
    <property type="molecule type" value="Genomic_DNA"/>
</dbReference>
<feature type="coiled-coil region" evidence="11">
    <location>
        <begin position="538"/>
        <end position="569"/>
    </location>
</feature>
<proteinExistence type="predicted"/>
<keyword evidence="4" id="KW-0597">Phosphoprotein</keyword>
<dbReference type="NCBIfam" id="TIGR00229">
    <property type="entry name" value="sensory_box"/>
    <property type="match status" value="2"/>
</dbReference>
<dbReference type="PRINTS" id="PR00344">
    <property type="entry name" value="BCTRLSENSOR"/>
</dbReference>
<dbReference type="GO" id="GO:0000155">
    <property type="term" value="F:phosphorelay sensor kinase activity"/>
    <property type="evidence" value="ECO:0007669"/>
    <property type="project" value="InterPro"/>
</dbReference>
<evidence type="ECO:0000313" key="18">
    <source>
        <dbReference type="Proteomes" id="UP000292423"/>
    </source>
</evidence>
<sequence>MTPRRQALLWAALPLLLLAPPQWWLGLRLADQLDLEERARARVMLESQARSLQRSLDRLEGKLDSLAVFAAERTADGRAMDPASFQTFASGLHAGSDWIRAYQLVEDGVIRHVYPLKGNEVAQGYNLLTAPLSVHGTDIDRALQTGRTTLTGPLELIQGGIGIVLRKPVGKGRDGPARLAGVVLNLQPLLAESGISEPLMHGLRLAIRRSSGEVFFGAPAVFAQQPVLSRVSLPEGYWELAAVPAPGWRASSDRLVLWFELFGNLFVVVLCGLFYALARSRTLLEETVRQRTAALRAGEQQYRELVEHANSIILRWDAAGRITFLNEYGQRFFGYAPSEIRGRHVLETIVPPTESSGRDLQQLMDQILSDPAAFERNTNENVRRNGERVWVAWTNRIVRDAQGAIAEILSVGTDVTEQRRAEAALRESEERYRRTLDNSLESFQLIGFDWRYLYLNHAAAVQNRRPNSELLGRTMPEAWPGIEASEVFGLLRRCMEQRQAFHEEKEFHFADGSSGWFDVRVQPVPEGIFVLSIDISERKQAEHELRLLNESLEHKIAERTRDLSEATERARSADRLKSAFLATMSHELRTPLNSIIGFTGIILLELAGPLNEEQKKQLGMVQVSARRLLELINDVLDISRIEAGEMRMAAEPFDLAASARKVVAMIEPLAEKKGLALVARVADNLPALTGDARRVEQILLNLLGNAVKFTEAGTVTLTVEAAADDRVKGPAVRLRVADTGIGIKPEDMSWLFQPFRQVDSALSRTHDGTGLGLAICRRLATLMGGVIDAESIWEQGSVFTVTLPEHPPGEENAP</sequence>
<dbReference type="SUPFAM" id="SSF55874">
    <property type="entry name" value="ATPase domain of HSP90 chaperone/DNA topoisomerase II/histidine kinase"/>
    <property type="match status" value="1"/>
</dbReference>
<dbReference type="InterPro" id="IPR036097">
    <property type="entry name" value="HisK_dim/P_sf"/>
</dbReference>
<evidence type="ECO:0000256" key="5">
    <source>
        <dbReference type="ARBA" id="ARBA00022679"/>
    </source>
</evidence>
<dbReference type="Gene3D" id="3.30.565.10">
    <property type="entry name" value="Histidine kinase-like ATPase, C-terminal domain"/>
    <property type="match status" value="1"/>
</dbReference>
<comment type="caution">
    <text evidence="17">The sequence shown here is derived from an EMBL/GenBank/DDBJ whole genome shotgun (WGS) entry which is preliminary data.</text>
</comment>
<evidence type="ECO:0000256" key="3">
    <source>
        <dbReference type="ARBA" id="ARBA00012438"/>
    </source>
</evidence>
<keyword evidence="6 12" id="KW-0812">Transmembrane</keyword>
<dbReference type="Gene3D" id="1.10.287.130">
    <property type="match status" value="1"/>
</dbReference>
<dbReference type="InterPro" id="IPR003594">
    <property type="entry name" value="HATPase_dom"/>
</dbReference>
<dbReference type="InterPro" id="IPR013656">
    <property type="entry name" value="PAS_4"/>
</dbReference>
<dbReference type="PANTHER" id="PTHR43047">
    <property type="entry name" value="TWO-COMPONENT HISTIDINE PROTEIN KINASE"/>
    <property type="match status" value="1"/>
</dbReference>
<evidence type="ECO:0000256" key="6">
    <source>
        <dbReference type="ARBA" id="ARBA00022692"/>
    </source>
</evidence>
<dbReference type="AlphaFoldDB" id="A0A4Q7YPR4"/>
<evidence type="ECO:0000259" key="13">
    <source>
        <dbReference type="PROSITE" id="PS50109"/>
    </source>
</evidence>
<feature type="transmembrane region" description="Helical" evidence="12">
    <location>
        <begin position="255"/>
        <end position="277"/>
    </location>
</feature>
<evidence type="ECO:0000313" key="17">
    <source>
        <dbReference type="EMBL" id="RZU38729.1"/>
    </source>
</evidence>
<dbReference type="SMART" id="SM00387">
    <property type="entry name" value="HATPase_c"/>
    <property type="match status" value="1"/>
</dbReference>
<dbReference type="PROSITE" id="PS50109">
    <property type="entry name" value="HIS_KIN"/>
    <property type="match status" value="1"/>
</dbReference>
<keyword evidence="5" id="KW-0808">Transferase</keyword>
<dbReference type="PANTHER" id="PTHR43047:SF72">
    <property type="entry name" value="OSMOSENSING HISTIDINE PROTEIN KINASE SLN1"/>
    <property type="match status" value="1"/>
</dbReference>
<dbReference type="SMART" id="SM00388">
    <property type="entry name" value="HisKA"/>
    <property type="match status" value="1"/>
</dbReference>
<dbReference type="SMART" id="SM00091">
    <property type="entry name" value="PAS"/>
    <property type="match status" value="2"/>
</dbReference>
<dbReference type="Pfam" id="PF08448">
    <property type="entry name" value="PAS_4"/>
    <property type="match status" value="2"/>
</dbReference>
<dbReference type="Pfam" id="PF03924">
    <property type="entry name" value="CHASE"/>
    <property type="match status" value="1"/>
</dbReference>
<protein>
    <recommendedName>
        <fullName evidence="3">histidine kinase</fullName>
        <ecNumber evidence="3">2.7.13.3</ecNumber>
    </recommendedName>
</protein>
<evidence type="ECO:0000256" key="12">
    <source>
        <dbReference type="SAM" id="Phobius"/>
    </source>
</evidence>
<name>A0A4Q7YPR4_9GAMM</name>
<dbReference type="GO" id="GO:0009927">
    <property type="term" value="F:histidine phosphotransfer kinase activity"/>
    <property type="evidence" value="ECO:0007669"/>
    <property type="project" value="TreeGrafter"/>
</dbReference>
<dbReference type="InterPro" id="IPR036890">
    <property type="entry name" value="HATPase_C_sf"/>
</dbReference>
<dbReference type="SUPFAM" id="SSF55785">
    <property type="entry name" value="PYP-like sensor domain (PAS domain)"/>
    <property type="match status" value="2"/>
</dbReference>
<dbReference type="InterPro" id="IPR003661">
    <property type="entry name" value="HisK_dim/P_dom"/>
</dbReference>
<evidence type="ECO:0000256" key="4">
    <source>
        <dbReference type="ARBA" id="ARBA00022553"/>
    </source>
</evidence>
<evidence type="ECO:0000259" key="16">
    <source>
        <dbReference type="PROSITE" id="PS50839"/>
    </source>
</evidence>
<dbReference type="Gene3D" id="3.30.450.350">
    <property type="entry name" value="CHASE domain"/>
    <property type="match status" value="1"/>
</dbReference>
<dbReference type="CDD" id="cd00082">
    <property type="entry name" value="HisKA"/>
    <property type="match status" value="1"/>
</dbReference>
<evidence type="ECO:0000256" key="8">
    <source>
        <dbReference type="ARBA" id="ARBA00022989"/>
    </source>
</evidence>
<dbReference type="CDD" id="cd00130">
    <property type="entry name" value="PAS"/>
    <property type="match status" value="1"/>
</dbReference>
<dbReference type="InterPro" id="IPR005467">
    <property type="entry name" value="His_kinase_dom"/>
</dbReference>
<evidence type="ECO:0000259" key="15">
    <source>
        <dbReference type="PROSITE" id="PS50113"/>
    </source>
</evidence>
<dbReference type="SMART" id="SM01079">
    <property type="entry name" value="CHASE"/>
    <property type="match status" value="1"/>
</dbReference>
<dbReference type="GO" id="GO:0005886">
    <property type="term" value="C:plasma membrane"/>
    <property type="evidence" value="ECO:0007669"/>
    <property type="project" value="TreeGrafter"/>
</dbReference>
<accession>A0A4Q7YPR4</accession>
<dbReference type="PROSITE" id="PS50839">
    <property type="entry name" value="CHASE"/>
    <property type="match status" value="1"/>
</dbReference>
<evidence type="ECO:0000256" key="10">
    <source>
        <dbReference type="ARBA" id="ARBA00023136"/>
    </source>
</evidence>
<keyword evidence="11" id="KW-0175">Coiled coil</keyword>
<evidence type="ECO:0000256" key="11">
    <source>
        <dbReference type="SAM" id="Coils"/>
    </source>
</evidence>
<comment type="subcellular location">
    <subcellularLocation>
        <location evidence="2">Membrane</location>
    </subcellularLocation>
</comment>
<keyword evidence="8 12" id="KW-1133">Transmembrane helix</keyword>
<keyword evidence="10 12" id="KW-0472">Membrane</keyword>
<dbReference type="Proteomes" id="UP000292423">
    <property type="component" value="Unassembled WGS sequence"/>
</dbReference>
<evidence type="ECO:0000259" key="14">
    <source>
        <dbReference type="PROSITE" id="PS50112"/>
    </source>
</evidence>
<dbReference type="Pfam" id="PF00512">
    <property type="entry name" value="HisKA"/>
    <property type="match status" value="1"/>
</dbReference>
<organism evidence="17 18">
    <name type="scientific">Fluviicoccus keumensis</name>
    <dbReference type="NCBI Taxonomy" id="1435465"/>
    <lineage>
        <taxon>Bacteria</taxon>
        <taxon>Pseudomonadati</taxon>
        <taxon>Pseudomonadota</taxon>
        <taxon>Gammaproteobacteria</taxon>
        <taxon>Moraxellales</taxon>
        <taxon>Moraxellaceae</taxon>
        <taxon>Fluviicoccus</taxon>
    </lineage>
</organism>
<dbReference type="Pfam" id="PF02518">
    <property type="entry name" value="HATPase_c"/>
    <property type="match status" value="1"/>
</dbReference>
<dbReference type="InterPro" id="IPR006189">
    <property type="entry name" value="CHASE_dom"/>
</dbReference>
<reference evidence="17 18" key="1">
    <citation type="submission" date="2019-02" db="EMBL/GenBank/DDBJ databases">
        <title>Genomic Encyclopedia of Type Strains, Phase IV (KMG-IV): sequencing the most valuable type-strain genomes for metagenomic binning, comparative biology and taxonomic classification.</title>
        <authorList>
            <person name="Goeker M."/>
        </authorList>
    </citation>
    <scope>NUCLEOTIDE SEQUENCE [LARGE SCALE GENOMIC DNA]</scope>
    <source>
        <strain evidence="17 18">DSM 105135</strain>
    </source>
</reference>